<feature type="signal peptide" evidence="3">
    <location>
        <begin position="1"/>
        <end position="19"/>
    </location>
</feature>
<evidence type="ECO:0000256" key="3">
    <source>
        <dbReference type="SAM" id="SignalP"/>
    </source>
</evidence>
<feature type="chain" id="PRO_5041408686" description="Cupin type-1 domain-containing protein" evidence="3">
    <location>
        <begin position="20"/>
        <end position="473"/>
    </location>
</feature>
<evidence type="ECO:0000313" key="5">
    <source>
        <dbReference type="EMBL" id="MDI1488644.1"/>
    </source>
</evidence>
<reference evidence="5" key="1">
    <citation type="journal article" date="2023" name="Genome Biol. Evol.">
        <title>First Whole Genome Sequence and Flow Cytometry Genome Size Data for the Lichen-Forming Fungus Ramalina farinacea (Ascomycota).</title>
        <authorList>
            <person name="Llewellyn T."/>
            <person name="Mian S."/>
            <person name="Hill R."/>
            <person name="Leitch I.J."/>
            <person name="Gaya E."/>
        </authorList>
    </citation>
    <scope>NUCLEOTIDE SEQUENCE</scope>
    <source>
        <strain evidence="5">LIQ254RAFAR</strain>
    </source>
</reference>
<dbReference type="PANTHER" id="PTHR35848">
    <property type="entry name" value="OXALATE-BINDING PROTEIN"/>
    <property type="match status" value="1"/>
</dbReference>
<feature type="region of interest" description="Disordered" evidence="2">
    <location>
        <begin position="105"/>
        <end position="125"/>
    </location>
</feature>
<comment type="caution">
    <text evidence="5">The sequence shown here is derived from an EMBL/GenBank/DDBJ whole genome shotgun (WGS) entry which is preliminary data.</text>
</comment>
<accession>A0AA43QNK0</accession>
<keyword evidence="1" id="KW-0479">Metal-binding</keyword>
<dbReference type="Gene3D" id="2.60.120.10">
    <property type="entry name" value="Jelly Rolls"/>
    <property type="match status" value="2"/>
</dbReference>
<gene>
    <name evidence="5" type="ORF">OHK93_007919</name>
</gene>
<evidence type="ECO:0000313" key="6">
    <source>
        <dbReference type="Proteomes" id="UP001161017"/>
    </source>
</evidence>
<keyword evidence="6" id="KW-1185">Reference proteome</keyword>
<dbReference type="Proteomes" id="UP001161017">
    <property type="component" value="Unassembled WGS sequence"/>
</dbReference>
<dbReference type="SMART" id="SM00835">
    <property type="entry name" value="Cupin_1"/>
    <property type="match status" value="2"/>
</dbReference>
<organism evidence="5 6">
    <name type="scientific">Ramalina farinacea</name>
    <dbReference type="NCBI Taxonomy" id="258253"/>
    <lineage>
        <taxon>Eukaryota</taxon>
        <taxon>Fungi</taxon>
        <taxon>Dikarya</taxon>
        <taxon>Ascomycota</taxon>
        <taxon>Pezizomycotina</taxon>
        <taxon>Lecanoromycetes</taxon>
        <taxon>OSLEUM clade</taxon>
        <taxon>Lecanoromycetidae</taxon>
        <taxon>Lecanorales</taxon>
        <taxon>Lecanorineae</taxon>
        <taxon>Ramalinaceae</taxon>
        <taxon>Ramalina</taxon>
    </lineage>
</organism>
<keyword evidence="3" id="KW-0732">Signal</keyword>
<dbReference type="InterPro" id="IPR006045">
    <property type="entry name" value="Cupin_1"/>
</dbReference>
<evidence type="ECO:0000256" key="2">
    <source>
        <dbReference type="SAM" id="MobiDB-lite"/>
    </source>
</evidence>
<evidence type="ECO:0000259" key="4">
    <source>
        <dbReference type="SMART" id="SM00835"/>
    </source>
</evidence>
<evidence type="ECO:0000256" key="1">
    <source>
        <dbReference type="ARBA" id="ARBA00022723"/>
    </source>
</evidence>
<dbReference type="EMBL" id="JAPUFD010000008">
    <property type="protein sequence ID" value="MDI1488644.1"/>
    <property type="molecule type" value="Genomic_DNA"/>
</dbReference>
<dbReference type="CDD" id="cd20305">
    <property type="entry name" value="cupin_OxDC_C"/>
    <property type="match status" value="1"/>
</dbReference>
<dbReference type="Pfam" id="PF00190">
    <property type="entry name" value="Cupin_1"/>
    <property type="match status" value="2"/>
</dbReference>
<protein>
    <recommendedName>
        <fullName evidence="4">Cupin type-1 domain-containing protein</fullName>
    </recommendedName>
</protein>
<dbReference type="GO" id="GO:0046872">
    <property type="term" value="F:metal ion binding"/>
    <property type="evidence" value="ECO:0007669"/>
    <property type="project" value="UniProtKB-KW"/>
</dbReference>
<proteinExistence type="predicted"/>
<dbReference type="AlphaFoldDB" id="A0AA43QNK0"/>
<dbReference type="InterPro" id="IPR011051">
    <property type="entry name" value="RmlC_Cupin_sf"/>
</dbReference>
<dbReference type="PANTHER" id="PTHR35848:SF9">
    <property type="entry name" value="SLL1358 PROTEIN"/>
    <property type="match status" value="1"/>
</dbReference>
<dbReference type="SUPFAM" id="SSF51182">
    <property type="entry name" value="RmlC-like cupins"/>
    <property type="match status" value="1"/>
</dbReference>
<feature type="domain" description="Cupin type-1" evidence="4">
    <location>
        <begin position="304"/>
        <end position="446"/>
    </location>
</feature>
<sequence length="473" mass="50960">MYTTTKLYAVLSLALLTSASPIAHDKRQGNVYPQGPSDAVVLDLPSATAVPAPGASGDLYGTSDLLGYDGNPVKGSAVVQNYRLVPGQLEATDKGLELDFNLVDKPQPIRGTEGMSGGTDPGPDTSRYDRLNSDVFAAPGTDTGGVANAQWPIGLSHNRLGLNGSGWARQQNADVLPAATQLAGVDMRLSPNAYRELHWHQAGEWGFVFNGSLRVALVDEAGQSFIDDINAGDVWYFPPGVPHSIQALDQGSEFLLVFDDVDVTRSFKPMKYIFPGNAAPPDIAEQNTTGPAGPTNQPDTQYTYHWSQQEPLTIPGAGSLKIVDPTTFPASADISAALVTIHPGAMRELHWHPHSDEWNFFLSGTARITVYQAPSSSQTFDYGPGDVGYIPMTSSHYIENTGSEDVVLLEMLKAPQFTDISVAQWLGLTPKQVVKDTLHLPDEVVDNLPKYKPYLISGPTNSTDTNYTKSFGQ</sequence>
<name>A0AA43QNK0_9LECA</name>
<feature type="compositionally biased region" description="Polar residues" evidence="2">
    <location>
        <begin position="285"/>
        <end position="299"/>
    </location>
</feature>
<dbReference type="InterPro" id="IPR051610">
    <property type="entry name" value="GPI/OXD"/>
</dbReference>
<dbReference type="InterPro" id="IPR014710">
    <property type="entry name" value="RmlC-like_jellyroll"/>
</dbReference>
<feature type="domain" description="Cupin type-1" evidence="4">
    <location>
        <begin position="153"/>
        <end position="285"/>
    </location>
</feature>
<feature type="region of interest" description="Disordered" evidence="2">
    <location>
        <begin position="278"/>
        <end position="299"/>
    </location>
</feature>